<dbReference type="RefSeq" id="WP_283412558.1">
    <property type="nucleotide sequence ID" value="NZ_FXUA01000003.1"/>
</dbReference>
<protein>
    <submittedName>
        <fullName evidence="3">Glycosyltransferase involved in cell wall bisynthesis</fullName>
    </submittedName>
</protein>
<gene>
    <name evidence="3" type="ORF">SAMN06265367_10320</name>
</gene>
<organism evidence="3 4">
    <name type="scientific">Algoriphagus winogradskyi</name>
    <dbReference type="NCBI Taxonomy" id="237017"/>
    <lineage>
        <taxon>Bacteria</taxon>
        <taxon>Pseudomonadati</taxon>
        <taxon>Bacteroidota</taxon>
        <taxon>Cytophagia</taxon>
        <taxon>Cytophagales</taxon>
        <taxon>Cyclobacteriaceae</taxon>
        <taxon>Algoriphagus</taxon>
    </lineage>
</organism>
<proteinExistence type="predicted"/>
<dbReference type="Gene3D" id="3.40.50.2000">
    <property type="entry name" value="Glycogen Phosphorylase B"/>
    <property type="match status" value="2"/>
</dbReference>
<accession>A0ABY1NVW5</accession>
<evidence type="ECO:0000313" key="3">
    <source>
        <dbReference type="EMBL" id="SMP19716.1"/>
    </source>
</evidence>
<sequence length="362" mass="40908">MKILQIIQKPQARGVELFTCMLSEKLQELGHEIILISIFEGKYDLPYSGKQIHLKRSIKNRFWDLKAWRQFAQVIKHEQPDLIQANAADTLKFSVFSKKIFGWKTPIIFRNASQISQYINSALIKGFNKYLYRNVAAIVSVSHKSKEDFSSVLKLDIPHQIIPIGINLPCDKLANALDENPVLVHIGGFTFEKNHTELIDIFTSIHRKFPDLKLWLIGEGPLKEEIQSKVQSLGLQNYVLFKGTLAEPFRSVPNNSIFVLPSRIEGLPAVILEAFGSCVPVVAYNVGGIPEVLKNNETGWLVEAGDTQAFINALSEVLSTSSKDLNRITSNAKKLVEKNYQIDQIAKKFEAFYINILNPKTD</sequence>
<dbReference type="Proteomes" id="UP001157915">
    <property type="component" value="Unassembled WGS sequence"/>
</dbReference>
<dbReference type="PANTHER" id="PTHR12526:SF630">
    <property type="entry name" value="GLYCOSYLTRANSFERASE"/>
    <property type="match status" value="1"/>
</dbReference>
<reference evidence="3 4" key="1">
    <citation type="submission" date="2017-05" db="EMBL/GenBank/DDBJ databases">
        <authorList>
            <person name="Varghese N."/>
            <person name="Submissions S."/>
        </authorList>
    </citation>
    <scope>NUCLEOTIDE SEQUENCE [LARGE SCALE GENOMIC DNA]</scope>
    <source>
        <strain evidence="3 4">DSM 15360</strain>
    </source>
</reference>
<dbReference type="CDD" id="cd03801">
    <property type="entry name" value="GT4_PimA-like"/>
    <property type="match status" value="1"/>
</dbReference>
<comment type="caution">
    <text evidence="3">The sequence shown here is derived from an EMBL/GenBank/DDBJ whole genome shotgun (WGS) entry which is preliminary data.</text>
</comment>
<evidence type="ECO:0000259" key="1">
    <source>
        <dbReference type="Pfam" id="PF00534"/>
    </source>
</evidence>
<feature type="domain" description="Glycosyltransferase subfamily 4-like N-terminal" evidence="2">
    <location>
        <begin position="13"/>
        <end position="168"/>
    </location>
</feature>
<feature type="domain" description="Glycosyl transferase family 1" evidence="1">
    <location>
        <begin position="178"/>
        <end position="334"/>
    </location>
</feature>
<dbReference type="InterPro" id="IPR001296">
    <property type="entry name" value="Glyco_trans_1"/>
</dbReference>
<dbReference type="Pfam" id="PF00534">
    <property type="entry name" value="Glycos_transf_1"/>
    <property type="match status" value="1"/>
</dbReference>
<dbReference type="PANTHER" id="PTHR12526">
    <property type="entry name" value="GLYCOSYLTRANSFERASE"/>
    <property type="match status" value="1"/>
</dbReference>
<dbReference type="SUPFAM" id="SSF53756">
    <property type="entry name" value="UDP-Glycosyltransferase/glycogen phosphorylase"/>
    <property type="match status" value="1"/>
</dbReference>
<dbReference type="Pfam" id="PF13439">
    <property type="entry name" value="Glyco_transf_4"/>
    <property type="match status" value="1"/>
</dbReference>
<dbReference type="InterPro" id="IPR028098">
    <property type="entry name" value="Glyco_trans_4-like_N"/>
</dbReference>
<evidence type="ECO:0000313" key="4">
    <source>
        <dbReference type="Proteomes" id="UP001157915"/>
    </source>
</evidence>
<evidence type="ECO:0000259" key="2">
    <source>
        <dbReference type="Pfam" id="PF13439"/>
    </source>
</evidence>
<keyword evidence="4" id="KW-1185">Reference proteome</keyword>
<dbReference type="EMBL" id="FXUA01000003">
    <property type="protein sequence ID" value="SMP19716.1"/>
    <property type="molecule type" value="Genomic_DNA"/>
</dbReference>
<name>A0ABY1NVW5_9BACT</name>